<evidence type="ECO:0000256" key="11">
    <source>
        <dbReference type="ARBA" id="ARBA00049191"/>
    </source>
</evidence>
<evidence type="ECO:0000256" key="2">
    <source>
        <dbReference type="ARBA" id="ARBA00004993"/>
    </source>
</evidence>
<feature type="domain" description="4'-phosphopantetheinyl transferase N-terminal" evidence="15">
    <location>
        <begin position="30"/>
        <end position="96"/>
    </location>
</feature>
<feature type="binding site" evidence="12">
    <location>
        <position position="156"/>
    </location>
    <ligand>
        <name>CoA</name>
        <dbReference type="ChEBI" id="CHEBI:57287"/>
    </ligand>
</feature>
<evidence type="ECO:0000256" key="7">
    <source>
        <dbReference type="ARBA" id="ARBA00023191"/>
    </source>
</evidence>
<evidence type="ECO:0000259" key="15">
    <source>
        <dbReference type="Pfam" id="PF17837"/>
    </source>
</evidence>
<feature type="binding site" evidence="12">
    <location>
        <position position="41"/>
    </location>
    <ligand>
        <name>CoA</name>
        <dbReference type="ChEBI" id="CHEBI:57287"/>
    </ligand>
</feature>
<accession>A0A5B0DX58</accession>
<keyword evidence="6 16" id="KW-0808">Transferase</keyword>
<dbReference type="GO" id="GO:0009239">
    <property type="term" value="P:enterobactin biosynthetic process"/>
    <property type="evidence" value="ECO:0007669"/>
    <property type="project" value="UniProtKB-UniPathway"/>
</dbReference>
<evidence type="ECO:0000259" key="14">
    <source>
        <dbReference type="Pfam" id="PF01648"/>
    </source>
</evidence>
<evidence type="ECO:0000313" key="16">
    <source>
        <dbReference type="EMBL" id="KAA0970582.1"/>
    </source>
</evidence>
<feature type="binding site" evidence="12">
    <location>
        <position position="152"/>
    </location>
    <ligand>
        <name>CoA</name>
        <dbReference type="ChEBI" id="CHEBI:57287"/>
    </ligand>
</feature>
<organism evidence="16 17">
    <name type="scientific">Aureimonas fodinaquatilis</name>
    <dbReference type="NCBI Taxonomy" id="2565783"/>
    <lineage>
        <taxon>Bacteria</taxon>
        <taxon>Pseudomonadati</taxon>
        <taxon>Pseudomonadota</taxon>
        <taxon>Alphaproteobacteria</taxon>
        <taxon>Hyphomicrobiales</taxon>
        <taxon>Aurantimonadaceae</taxon>
        <taxon>Aureimonas</taxon>
    </lineage>
</organism>
<evidence type="ECO:0000256" key="8">
    <source>
        <dbReference type="ARBA" id="ARBA00029894"/>
    </source>
</evidence>
<feature type="binding site" evidence="12">
    <location>
        <begin position="85"/>
        <end position="86"/>
    </location>
    <ligand>
        <name>CoA</name>
        <dbReference type="ChEBI" id="CHEBI:57287"/>
    </ligand>
</feature>
<dbReference type="InterPro" id="IPR037143">
    <property type="entry name" value="4-PPantetheinyl_Trfase_dom_sf"/>
</dbReference>
<dbReference type="GO" id="GO:0009366">
    <property type="term" value="C:enterobactin synthetase complex"/>
    <property type="evidence" value="ECO:0007669"/>
    <property type="project" value="InterPro"/>
</dbReference>
<protein>
    <recommendedName>
        <fullName evidence="5">Enterobactin synthase component D</fullName>
    </recommendedName>
    <alternativeName>
        <fullName evidence="8">4'-phosphopantetheinyl transferase EntD</fullName>
    </alternativeName>
    <alternativeName>
        <fullName evidence="9">Enterochelin synthase D</fullName>
    </alternativeName>
</protein>
<comment type="subunit">
    <text evidence="4">EntB, EntD, EntE, and EntF form a multienzyme complex called enterobactin synthase.</text>
</comment>
<evidence type="ECO:0000256" key="1">
    <source>
        <dbReference type="ARBA" id="ARBA00003937"/>
    </source>
</evidence>
<keyword evidence="13" id="KW-0479">Metal-binding</keyword>
<evidence type="ECO:0000256" key="3">
    <source>
        <dbReference type="ARBA" id="ARBA00008342"/>
    </source>
</evidence>
<evidence type="ECO:0000256" key="5">
    <source>
        <dbReference type="ARBA" id="ARBA00019087"/>
    </source>
</evidence>
<dbReference type="InterPro" id="IPR003542">
    <property type="entry name" value="Enbac_synth_compD-like"/>
</dbReference>
<dbReference type="UniPathway" id="UPA00017"/>
<keyword evidence="17" id="KW-1185">Reference proteome</keyword>
<feature type="binding site" evidence="12">
    <location>
        <position position="49"/>
    </location>
    <ligand>
        <name>CoA</name>
        <dbReference type="ChEBI" id="CHEBI:57287"/>
    </ligand>
</feature>
<evidence type="ECO:0000256" key="12">
    <source>
        <dbReference type="PIRSR" id="PIRSR603542-1"/>
    </source>
</evidence>
<proteinExistence type="inferred from homology"/>
<dbReference type="EMBL" id="VTWH01000002">
    <property type="protein sequence ID" value="KAA0970582.1"/>
    <property type="molecule type" value="Genomic_DNA"/>
</dbReference>
<dbReference type="PANTHER" id="PTHR38096:SF1">
    <property type="entry name" value="ENTEROBACTIN SYNTHASE COMPONENT D"/>
    <property type="match status" value="1"/>
</dbReference>
<comment type="caution">
    <text evidence="16">The sequence shown here is derived from an EMBL/GenBank/DDBJ whole genome shotgun (WGS) entry which is preliminary data.</text>
</comment>
<dbReference type="GO" id="GO:0005886">
    <property type="term" value="C:plasma membrane"/>
    <property type="evidence" value="ECO:0007669"/>
    <property type="project" value="TreeGrafter"/>
</dbReference>
<dbReference type="GO" id="GO:0000287">
    <property type="term" value="F:magnesium ion binding"/>
    <property type="evidence" value="ECO:0007669"/>
    <property type="project" value="InterPro"/>
</dbReference>
<dbReference type="Pfam" id="PF17837">
    <property type="entry name" value="4PPT_N"/>
    <property type="match status" value="1"/>
</dbReference>
<evidence type="ECO:0000256" key="10">
    <source>
        <dbReference type="ARBA" id="ARBA00049176"/>
    </source>
</evidence>
<gene>
    <name evidence="16" type="ORF">FPY71_08770</name>
</gene>
<dbReference type="AlphaFoldDB" id="A0A5B0DX58"/>
<dbReference type="Proteomes" id="UP000324738">
    <property type="component" value="Unassembled WGS sequence"/>
</dbReference>
<reference evidence="16 17" key="1">
    <citation type="submission" date="2019-08" db="EMBL/GenBank/DDBJ databases">
        <title>Aureimonas fodiniaquatilis sp. nov., isolated from a coal mine wastewater.</title>
        <authorList>
            <person name="Kim W."/>
        </authorList>
    </citation>
    <scope>NUCLEOTIDE SEQUENCE [LARGE SCALE GENOMIC DNA]</scope>
    <source>
        <strain evidence="16 17">CAU 1482</strain>
    </source>
</reference>
<comment type="pathway">
    <text evidence="2">Siderophore biosynthesis; enterobactin biosynthesis.</text>
</comment>
<evidence type="ECO:0000256" key="13">
    <source>
        <dbReference type="PIRSR" id="PIRSR603542-2"/>
    </source>
</evidence>
<keyword evidence="7" id="KW-0259">Enterobactin biosynthesis</keyword>
<dbReference type="Pfam" id="PF01648">
    <property type="entry name" value="ACPS"/>
    <property type="match status" value="1"/>
</dbReference>
<dbReference type="RefSeq" id="WP_149299688.1">
    <property type="nucleotide sequence ID" value="NZ_VTWH01000002.1"/>
</dbReference>
<feature type="binding site" evidence="13">
    <location>
        <position position="108"/>
    </location>
    <ligand>
        <name>Mg(2+)</name>
        <dbReference type="ChEBI" id="CHEBI:18420"/>
    </ligand>
</feature>
<sequence length="218" mass="23412">MKLLPRLFDRPVATFEALPPYRAEGLFALEAAQVAAAVPARRAEFATGRACARAAMAQLGLHPQAVAVAPDRSPVWPAGLVGCISHSASLCGAVVARQADGVRALGLDIEEAQPLEPDLWQEICFDSELDYLHGLPEHEAGLMAKVIFSAKECAYKAQYPLTNELFGFEAFRVLPDLQAGRFTAIWAMDVAGFTKGQTWKGRLLVTGGHILTGLTLVA</sequence>
<keyword evidence="13" id="KW-0460">Magnesium</keyword>
<dbReference type="OrthoDB" id="8210607at2"/>
<dbReference type="GO" id="GO:0008897">
    <property type="term" value="F:holo-[acyl-carrier-protein] synthase activity"/>
    <property type="evidence" value="ECO:0007669"/>
    <property type="project" value="InterPro"/>
</dbReference>
<evidence type="ECO:0000256" key="4">
    <source>
        <dbReference type="ARBA" id="ARBA00011503"/>
    </source>
</evidence>
<comment type="catalytic activity">
    <reaction evidence="11">
        <text>apo-[peptidyl-carrier protein] + CoA = holo-[peptidyl-carrier protein] + adenosine 3',5'-bisphosphate + H(+)</text>
        <dbReference type="Rhea" id="RHEA:46228"/>
        <dbReference type="Rhea" id="RHEA-COMP:11479"/>
        <dbReference type="Rhea" id="RHEA-COMP:11480"/>
        <dbReference type="ChEBI" id="CHEBI:15378"/>
        <dbReference type="ChEBI" id="CHEBI:29999"/>
        <dbReference type="ChEBI" id="CHEBI:57287"/>
        <dbReference type="ChEBI" id="CHEBI:58343"/>
        <dbReference type="ChEBI" id="CHEBI:64479"/>
    </reaction>
</comment>
<dbReference type="InterPro" id="IPR041354">
    <property type="entry name" value="4PPT_N"/>
</dbReference>
<dbReference type="PANTHER" id="PTHR38096">
    <property type="entry name" value="ENTEROBACTIN SYNTHASE COMPONENT D"/>
    <property type="match status" value="1"/>
</dbReference>
<comment type="cofactor">
    <cofactor evidence="13">
        <name>Mg(2+)</name>
        <dbReference type="ChEBI" id="CHEBI:18420"/>
    </cofactor>
</comment>
<comment type="catalytic activity">
    <reaction evidence="10">
        <text>apo-[aryl-carrier protein] + CoA = holo-[aryl-carrier protein] + adenosine 3',5'-bisphosphate + H(+)</text>
        <dbReference type="Rhea" id="RHEA:48404"/>
        <dbReference type="Rhea" id="RHEA-COMP:15903"/>
        <dbReference type="Rhea" id="RHEA-COMP:17557"/>
        <dbReference type="ChEBI" id="CHEBI:15378"/>
        <dbReference type="ChEBI" id="CHEBI:29999"/>
        <dbReference type="ChEBI" id="CHEBI:57287"/>
        <dbReference type="ChEBI" id="CHEBI:58343"/>
        <dbReference type="ChEBI" id="CHEBI:64479"/>
    </reaction>
</comment>
<evidence type="ECO:0000256" key="6">
    <source>
        <dbReference type="ARBA" id="ARBA00022679"/>
    </source>
</evidence>
<feature type="binding site" evidence="12">
    <location>
        <position position="108"/>
    </location>
    <ligand>
        <name>CoA</name>
        <dbReference type="ChEBI" id="CHEBI:57287"/>
    </ligand>
</feature>
<dbReference type="InterPro" id="IPR008278">
    <property type="entry name" value="4-PPantetheinyl_Trfase_dom"/>
</dbReference>
<name>A0A5B0DX58_9HYPH</name>
<feature type="binding site" evidence="13">
    <location>
        <position position="109"/>
    </location>
    <ligand>
        <name>Mg(2+)</name>
        <dbReference type="ChEBI" id="CHEBI:18420"/>
    </ligand>
</feature>
<dbReference type="SUPFAM" id="SSF56214">
    <property type="entry name" value="4'-phosphopantetheinyl transferase"/>
    <property type="match status" value="1"/>
</dbReference>
<feature type="binding site" evidence="13">
    <location>
        <position position="110"/>
    </location>
    <ligand>
        <name>Mg(2+)</name>
        <dbReference type="ChEBI" id="CHEBI:18420"/>
    </ligand>
</feature>
<dbReference type="PRINTS" id="PR01399">
    <property type="entry name" value="ENTSNTHTASED"/>
</dbReference>
<evidence type="ECO:0000313" key="17">
    <source>
        <dbReference type="Proteomes" id="UP000324738"/>
    </source>
</evidence>
<feature type="domain" description="4'-phosphopantetheinyl transferase" evidence="14">
    <location>
        <begin position="105"/>
        <end position="177"/>
    </location>
</feature>
<comment type="similarity">
    <text evidence="3">Belongs to the P-Pant transferase superfamily. EntD family.</text>
</comment>
<evidence type="ECO:0000256" key="9">
    <source>
        <dbReference type="ARBA" id="ARBA00031996"/>
    </source>
</evidence>
<comment type="function">
    <text evidence="1">Involved in the biosynthesis of the siderophore enterobactin (enterochelin), which is a macrocyclic trimeric lactone of N-(2,3-dihydroxybenzoyl)-serine. The serine trilactone serves as a scaffolding for the three catechol functionalities that provide hexadentate coordination for the tightly ligated iron(2+) atoms. Plays an essential role in the assembly of the enterobactin by catalyzing the transfer of the 4'-phosphopantetheine (Ppant) moiety from coenzyme A to the apo-domains of both EntB (ArCP domain) and EntF (PCP domain) to yield their holo-forms which make them competent for the activation of 2,3-dihydroxybenzoate (DHB) and L-serine, respectively.</text>
</comment>